<comment type="subcellular location">
    <subcellularLocation>
        <location evidence="1">Cell envelope</location>
    </subcellularLocation>
</comment>
<dbReference type="GO" id="GO:0042597">
    <property type="term" value="C:periplasmic space"/>
    <property type="evidence" value="ECO:0007669"/>
    <property type="project" value="UniProtKB-ARBA"/>
</dbReference>
<dbReference type="Gene3D" id="3.90.76.10">
    <property type="entry name" value="Dipeptide-binding Protein, Domain 1"/>
    <property type="match status" value="1"/>
</dbReference>
<dbReference type="EMBL" id="AOHS01000049">
    <property type="protein sequence ID" value="ELY27218.1"/>
    <property type="molecule type" value="Genomic_DNA"/>
</dbReference>
<dbReference type="InterPro" id="IPR030678">
    <property type="entry name" value="Peptide/Ni-bd"/>
</dbReference>
<dbReference type="PANTHER" id="PTHR30290">
    <property type="entry name" value="PERIPLASMIC BINDING COMPONENT OF ABC TRANSPORTER"/>
    <property type="match status" value="1"/>
</dbReference>
<evidence type="ECO:0000259" key="5">
    <source>
        <dbReference type="Pfam" id="PF00496"/>
    </source>
</evidence>
<dbReference type="AlphaFoldDB" id="D3T1W9"/>
<dbReference type="EMBL" id="CP001934">
    <property type="protein sequence ID" value="ADD07578.1"/>
    <property type="molecule type" value="Genomic_DNA"/>
</dbReference>
<evidence type="ECO:0000256" key="1">
    <source>
        <dbReference type="ARBA" id="ARBA00004196"/>
    </source>
</evidence>
<dbReference type="PATRIC" id="fig|547559.17.peg.2863"/>
<dbReference type="CDD" id="cd08492">
    <property type="entry name" value="PBP2_NikA_DppA_OppA_like_15"/>
    <property type="match status" value="1"/>
</dbReference>
<dbReference type="eggNOG" id="arCOG01534">
    <property type="taxonomic scope" value="Archaea"/>
</dbReference>
<dbReference type="Pfam" id="PF00496">
    <property type="entry name" value="SBP_bac_5"/>
    <property type="match status" value="1"/>
</dbReference>
<sequence length="548" mass="61028">MEPDGNMQFNRRELISALSAGGVLALAGCADQADGDGNDEIFVDALDSDPGTLDLHETNRVPESMCLTPVHERLFTIDPDLEPQPWLATEYETNDDETEYVIQLEEGVEFHDGTEFNADVAKWNLERAEENSPDAWQFGTLEEIDATGDYELTFHFEEPHPLFPQYLANVQMGFASREAVEAAGDDYGQEEVVGTGPLVFEEWVRDDEIVYSRNEDYDRGPDFLSNDGPINFEEYHVRIVPEPTTLLNEVTVGNVDGSMMIAASDAEDVEAHDNTQLERVDDAHPTFLSINVEAEPTDEVEVRQAMAYAVDQEAIVNAAFHGEGYPIYSLCPPMAVGGLDEATARETGYEQDLDTARELLDDAGWENDEEGEVRTRNGDDLSVSFFAFEMEPYSSIGEVTQDMLSQVGFEANLEILESGTLYDRVEGGEHNLVTMALSGGYIANNTLASTLHSQNYAPDGGSNYSLYQSDEYDEIIDQAEVEPDDAEREALLHEAQEHILEEVPVVPLVGFVKFYAAKNEISVDAWTDHPWWPSPDQYNLHAVDVDRS</sequence>
<dbReference type="OrthoDB" id="194307at2157"/>
<reference evidence="8" key="1">
    <citation type="submission" date="2010-02" db="EMBL/GenBank/DDBJ databases">
        <title>Complete sequence of plasmid 2 of Natrialba magadii ATCC 43099.</title>
        <authorList>
            <consortium name="US DOE Joint Genome Institute"/>
            <person name="Lucas S."/>
            <person name="Copeland A."/>
            <person name="Lapidus A."/>
            <person name="Cheng J.-F."/>
            <person name="Bruce D."/>
            <person name="Goodwin L."/>
            <person name="Pitluck S."/>
            <person name="Davenport K."/>
            <person name="Saunders E."/>
            <person name="Detter J.C."/>
            <person name="Han C."/>
            <person name="Tapia R."/>
            <person name="Land M."/>
            <person name="Hauser L."/>
            <person name="Kyrpides N."/>
            <person name="Mikhailova N."/>
            <person name="De Castro R.E."/>
            <person name="Maupin-Furlow J.A."/>
            <person name="Woyke T."/>
        </authorList>
    </citation>
    <scope>NUCLEOTIDE SEQUENCE [LARGE SCALE GENOMIC DNA]</scope>
    <source>
        <strain evidence="8">ATCC 43099 / DSM 3394 / CCM 3739 / CIP 104546 / IAM 13178 / JCM 8861 / NBRC 102185 / NCIMB 2190 / MS3</strain>
        <plasmid evidence="8">pNMAG02</plasmid>
    </source>
</reference>
<feature type="domain" description="Solute-binding protein family 5" evidence="5">
    <location>
        <begin position="82"/>
        <end position="453"/>
    </location>
</feature>
<accession>D3T1W9</accession>
<evidence type="ECO:0000313" key="9">
    <source>
        <dbReference type="Proteomes" id="UP000011543"/>
    </source>
</evidence>
<dbReference type="InterPro" id="IPR000914">
    <property type="entry name" value="SBP_5_dom"/>
</dbReference>
<evidence type="ECO:0000313" key="6">
    <source>
        <dbReference type="EMBL" id="ADD07578.1"/>
    </source>
</evidence>
<reference evidence="6 8" key="2">
    <citation type="journal article" date="2012" name="BMC Genomics">
        <title>A comparative genomics perspective on the genetic content of the alkaliphilic haloarchaeon Natrialba magadii ATCC 43099T.</title>
        <authorList>
            <person name="Siddaramappa S."/>
            <person name="Challacombe J.F."/>
            <person name="Decastro R.E."/>
            <person name="Pfeiffer F."/>
            <person name="Sastre D.E."/>
            <person name="Gimenez M.I."/>
            <person name="Paggi R.A."/>
            <person name="Detter J.C."/>
            <person name="Davenport K.W."/>
            <person name="Goodwin L.A."/>
            <person name="Kyrpides N."/>
            <person name="Tapia R."/>
            <person name="Pitluck S."/>
            <person name="Lucas S."/>
            <person name="Woyke T."/>
            <person name="Maupin-Furlow J.A."/>
        </authorList>
    </citation>
    <scope>NUCLEOTIDE SEQUENCE [LARGE SCALE GENOMIC DNA]</scope>
    <source>
        <strain evidence="6">ATCC 43099</strain>
        <strain evidence="8">ATCC 43099 / DSM 3394 / CCM 3739 / CIP 104546 / IAM 13178 / JCM 8861 / NBRC 102185 / NCIMB 2190 / MS3</strain>
    </source>
</reference>
<dbReference type="HOGENOM" id="CLU_017028_7_0_2"/>
<comment type="similarity">
    <text evidence="2">Belongs to the bacterial solute-binding protein 5 family.</text>
</comment>
<keyword evidence="4" id="KW-0732">Signal</keyword>
<dbReference type="Gene3D" id="3.10.105.10">
    <property type="entry name" value="Dipeptide-binding Protein, Domain 3"/>
    <property type="match status" value="1"/>
</dbReference>
<evidence type="ECO:0000256" key="3">
    <source>
        <dbReference type="ARBA" id="ARBA00022448"/>
    </source>
</evidence>
<dbReference type="GO" id="GO:0015833">
    <property type="term" value="P:peptide transport"/>
    <property type="evidence" value="ECO:0007669"/>
    <property type="project" value="TreeGrafter"/>
</dbReference>
<evidence type="ECO:0000313" key="8">
    <source>
        <dbReference type="Proteomes" id="UP000001879"/>
    </source>
</evidence>
<keyword evidence="6" id="KW-0614">Plasmid</keyword>
<keyword evidence="8" id="KW-1185">Reference proteome</keyword>
<proteinExistence type="inferred from homology"/>
<dbReference type="Proteomes" id="UP000001879">
    <property type="component" value="Plasmid pNMAG02"/>
</dbReference>
<dbReference type="RefSeq" id="WP_004216101.1">
    <property type="nucleotide sequence ID" value="NC_013924.1"/>
</dbReference>
<organism evidence="6 8">
    <name type="scientific">Natrialba magadii (strain ATCC 43099 / DSM 3394 / CCM 3739 / CIP 104546 / IAM 13178 / JCM 8861 / NBRC 102185 / NCIMB 2190 / MS3)</name>
    <name type="common">Natronobacterium magadii</name>
    <dbReference type="NCBI Taxonomy" id="547559"/>
    <lineage>
        <taxon>Archaea</taxon>
        <taxon>Methanobacteriati</taxon>
        <taxon>Methanobacteriota</taxon>
        <taxon>Stenosarchaea group</taxon>
        <taxon>Halobacteria</taxon>
        <taxon>Halobacteriales</taxon>
        <taxon>Natrialbaceae</taxon>
        <taxon>Natrialba</taxon>
    </lineage>
</organism>
<gene>
    <name evidence="6" type="primary">dppA7</name>
    <name evidence="6" type="ordered locus">Nmag_4050</name>
    <name evidence="7" type="ORF">C500_14475</name>
</gene>
<protein>
    <submittedName>
        <fullName evidence="6">ABC-type transport system periplasmic substrate-binding protein (Probable substrate dipeptide/oligopeptide)</fullName>
    </submittedName>
    <submittedName>
        <fullName evidence="7">Family 5 extracellular solute-binding protein</fullName>
    </submittedName>
</protein>
<dbReference type="PIRSF" id="PIRSF002741">
    <property type="entry name" value="MppA"/>
    <property type="match status" value="1"/>
</dbReference>
<dbReference type="GO" id="GO:0043190">
    <property type="term" value="C:ATP-binding cassette (ABC) transporter complex"/>
    <property type="evidence" value="ECO:0007669"/>
    <property type="project" value="InterPro"/>
</dbReference>
<name>D3T1W9_NATMM</name>
<evidence type="ECO:0000256" key="2">
    <source>
        <dbReference type="ARBA" id="ARBA00005695"/>
    </source>
</evidence>
<reference evidence="6" key="4">
    <citation type="submission" date="2016-09" db="EMBL/GenBank/DDBJ databases">
        <authorList>
            <person name="Pfeiffer F."/>
        </authorList>
    </citation>
    <scope>NUCLEOTIDE SEQUENCE</scope>
    <source>
        <strain evidence="6">ATCC 43099</strain>
        <plasmid evidence="6">pNMAG02</plasmid>
    </source>
</reference>
<dbReference type="Proteomes" id="UP000011543">
    <property type="component" value="Unassembled WGS sequence"/>
</dbReference>
<dbReference type="KEGG" id="nmg:Nmag_4050"/>
<evidence type="ECO:0000256" key="4">
    <source>
        <dbReference type="ARBA" id="ARBA00022729"/>
    </source>
</evidence>
<dbReference type="GO" id="GO:1904680">
    <property type="term" value="F:peptide transmembrane transporter activity"/>
    <property type="evidence" value="ECO:0007669"/>
    <property type="project" value="TreeGrafter"/>
</dbReference>
<geneLocation type="plasmid" evidence="6 8">
    <name>pNMAG02</name>
</geneLocation>
<dbReference type="SUPFAM" id="SSF53850">
    <property type="entry name" value="Periplasmic binding protein-like II"/>
    <property type="match status" value="1"/>
</dbReference>
<dbReference type="PaxDb" id="547559-Nmag_4050"/>
<dbReference type="Gene3D" id="3.40.190.10">
    <property type="entry name" value="Periplasmic binding protein-like II"/>
    <property type="match status" value="1"/>
</dbReference>
<evidence type="ECO:0000313" key="7">
    <source>
        <dbReference type="EMBL" id="ELY27218.1"/>
    </source>
</evidence>
<dbReference type="GeneID" id="8828784"/>
<dbReference type="InterPro" id="IPR039424">
    <property type="entry name" value="SBP_5"/>
</dbReference>
<dbReference type="PANTHER" id="PTHR30290:SF10">
    <property type="entry name" value="PERIPLASMIC OLIGOPEPTIDE-BINDING PROTEIN-RELATED"/>
    <property type="match status" value="1"/>
</dbReference>
<reference evidence="7 9" key="3">
    <citation type="journal article" date="2014" name="PLoS Genet.">
        <title>Phylogenetically driven sequencing of extremely halophilic archaea reveals strategies for static and dynamic osmo-response.</title>
        <authorList>
            <person name="Becker E.A."/>
            <person name="Seitzer P.M."/>
            <person name="Tritt A."/>
            <person name="Larsen D."/>
            <person name="Krusor M."/>
            <person name="Yao A.I."/>
            <person name="Wu D."/>
            <person name="Madern D."/>
            <person name="Eisen J.A."/>
            <person name="Darling A.E."/>
            <person name="Facciotti M.T."/>
        </authorList>
    </citation>
    <scope>NUCLEOTIDE SEQUENCE [LARGE SCALE GENOMIC DNA]</scope>
    <source>
        <strain evidence="9">ATCC 43099 / DSM 3394 / CCM 3739 / CIP 104546 / IAM 13178 / JCM 8861 / NBRC 102185 / NCIMB 2190 / MS3</strain>
        <strain evidence="7">MS-3</strain>
    </source>
</reference>
<keyword evidence="3" id="KW-0813">Transport</keyword>